<dbReference type="InterPro" id="IPR027417">
    <property type="entry name" value="P-loop_NTPase"/>
</dbReference>
<keyword evidence="4 10" id="KW-0808">Transferase</keyword>
<keyword evidence="8 10" id="KW-0460">Magnesium</keyword>
<evidence type="ECO:0000256" key="7">
    <source>
        <dbReference type="ARBA" id="ARBA00022840"/>
    </source>
</evidence>
<sequence length="309" mass="33652">MPADGPLVLAVVGPTASGKSDLALRLAETFGGEVVGADAMQLYRGMDIGTAKLPISERRGIPHHQLDVLDVTDEASVAAYQREARRDIADVRGRGLHPVVAGGSGLYVRAALDHLEIPPTDPAVRARLEGEAESHGVAELYAVLRDRDPVAAEAIEPRNTRRIVRALEVIELTARPFSASMPERRFLLPTVMVGLAPGRNEFDRLIDARVDRMWEAGLVDEVEGLVPQGIRDGRTASRALGYAQALAQLDGTMTETEARAETAQLTRRYARRQLSWFRPDPRITWFNPLAEGALDEAVAHVHRAVADNG</sequence>
<dbReference type="InterPro" id="IPR039657">
    <property type="entry name" value="Dimethylallyltransferase"/>
</dbReference>
<dbReference type="PANTHER" id="PTHR11088">
    <property type="entry name" value="TRNA DIMETHYLALLYLTRANSFERASE"/>
    <property type="match status" value="1"/>
</dbReference>
<dbReference type="GO" id="GO:0006400">
    <property type="term" value="P:tRNA modification"/>
    <property type="evidence" value="ECO:0007669"/>
    <property type="project" value="TreeGrafter"/>
</dbReference>
<evidence type="ECO:0000256" key="1">
    <source>
        <dbReference type="ARBA" id="ARBA00001946"/>
    </source>
</evidence>
<feature type="binding site" evidence="10">
    <location>
        <begin position="13"/>
        <end position="20"/>
    </location>
    <ligand>
        <name>ATP</name>
        <dbReference type="ChEBI" id="CHEBI:30616"/>
    </ligand>
</feature>
<comment type="cofactor">
    <cofactor evidence="1 10">
        <name>Mg(2+)</name>
        <dbReference type="ChEBI" id="CHEBI:18420"/>
    </cofactor>
</comment>
<dbReference type="Proteomes" id="UP000237822">
    <property type="component" value="Unassembled WGS sequence"/>
</dbReference>
<dbReference type="InterPro" id="IPR018022">
    <property type="entry name" value="IPT"/>
</dbReference>
<keyword evidence="15" id="KW-1185">Reference proteome</keyword>
<comment type="function">
    <text evidence="2 10 12">Catalyzes the transfer of a dimethylallyl group onto the adenine at position 37 in tRNAs that read codons beginning with uridine, leading to the formation of N6-(dimethylallyl)adenosine (i(6)A).</text>
</comment>
<dbReference type="EC" id="2.5.1.75" evidence="10"/>
<dbReference type="AlphaFoldDB" id="A0A2T0V0Q8"/>
<keyword evidence="7 10" id="KW-0067">ATP-binding</keyword>
<dbReference type="EMBL" id="PVTI01000001">
    <property type="protein sequence ID" value="PRY63668.1"/>
    <property type="molecule type" value="Genomic_DNA"/>
</dbReference>
<evidence type="ECO:0000313" key="14">
    <source>
        <dbReference type="EMBL" id="PRY63668.1"/>
    </source>
</evidence>
<dbReference type="PANTHER" id="PTHR11088:SF60">
    <property type="entry name" value="TRNA DIMETHYLALLYLTRANSFERASE"/>
    <property type="match status" value="1"/>
</dbReference>
<dbReference type="FunFam" id="1.10.20.140:FF:000001">
    <property type="entry name" value="tRNA dimethylallyltransferase"/>
    <property type="match status" value="1"/>
</dbReference>
<feature type="site" description="Interaction with substrate tRNA" evidence="10">
    <location>
        <position position="104"/>
    </location>
</feature>
<comment type="subunit">
    <text evidence="10">Monomer.</text>
</comment>
<keyword evidence="5 10" id="KW-0819">tRNA processing</keyword>
<dbReference type="Gene3D" id="1.10.20.140">
    <property type="match status" value="1"/>
</dbReference>
<dbReference type="Gene3D" id="3.40.50.300">
    <property type="entry name" value="P-loop containing nucleotide triphosphate hydrolases"/>
    <property type="match status" value="1"/>
</dbReference>
<dbReference type="GO" id="GO:0005524">
    <property type="term" value="F:ATP binding"/>
    <property type="evidence" value="ECO:0007669"/>
    <property type="project" value="UniProtKB-UniRule"/>
</dbReference>
<evidence type="ECO:0000256" key="3">
    <source>
        <dbReference type="ARBA" id="ARBA00005842"/>
    </source>
</evidence>
<evidence type="ECO:0000256" key="13">
    <source>
        <dbReference type="RuleBase" id="RU003785"/>
    </source>
</evidence>
<evidence type="ECO:0000256" key="10">
    <source>
        <dbReference type="HAMAP-Rule" id="MF_00185"/>
    </source>
</evidence>
<proteinExistence type="inferred from homology"/>
<evidence type="ECO:0000256" key="4">
    <source>
        <dbReference type="ARBA" id="ARBA00022679"/>
    </source>
</evidence>
<comment type="caution">
    <text evidence="10">Lacks conserved residue(s) required for the propagation of feature annotation.</text>
</comment>
<comment type="similarity">
    <text evidence="3 10 13">Belongs to the IPP transferase family.</text>
</comment>
<protein>
    <recommendedName>
        <fullName evidence="10">tRNA dimethylallyltransferase</fullName>
        <ecNumber evidence="10">2.5.1.75</ecNumber>
    </recommendedName>
    <alternativeName>
        <fullName evidence="10">Dimethylallyl diphosphate:tRNA dimethylallyltransferase</fullName>
        <shortName evidence="10">DMAPP:tRNA dimethylallyltransferase</shortName>
        <shortName evidence="10">DMATase</shortName>
    </alternativeName>
    <alternativeName>
        <fullName evidence="10">Isopentenyl-diphosphate:tRNA isopentenyltransferase</fullName>
        <shortName evidence="10">IPP transferase</shortName>
        <shortName evidence="10">IPPT</shortName>
        <shortName evidence="10">IPTase</shortName>
    </alternativeName>
</protein>
<evidence type="ECO:0000256" key="6">
    <source>
        <dbReference type="ARBA" id="ARBA00022741"/>
    </source>
</evidence>
<comment type="caution">
    <text evidence="14">The sequence shown here is derived from an EMBL/GenBank/DDBJ whole genome shotgun (WGS) entry which is preliminary data.</text>
</comment>
<keyword evidence="6 10" id="KW-0547">Nucleotide-binding</keyword>
<evidence type="ECO:0000256" key="12">
    <source>
        <dbReference type="RuleBase" id="RU003784"/>
    </source>
</evidence>
<dbReference type="RefSeq" id="WP_245889129.1">
    <property type="nucleotide sequence ID" value="NZ_PVTI01000001.1"/>
</dbReference>
<dbReference type="SUPFAM" id="SSF52540">
    <property type="entry name" value="P-loop containing nucleoside triphosphate hydrolases"/>
    <property type="match status" value="1"/>
</dbReference>
<dbReference type="Pfam" id="PF01715">
    <property type="entry name" value="IPPT"/>
    <property type="match status" value="1"/>
</dbReference>
<gene>
    <name evidence="10" type="primary">miaA</name>
    <name evidence="14" type="ORF">BCF74_10166</name>
</gene>
<name>A0A2T0V0Q8_9MICO</name>
<evidence type="ECO:0000256" key="2">
    <source>
        <dbReference type="ARBA" id="ARBA00003213"/>
    </source>
</evidence>
<dbReference type="NCBIfam" id="TIGR00174">
    <property type="entry name" value="miaA"/>
    <property type="match status" value="1"/>
</dbReference>
<comment type="catalytic activity">
    <reaction evidence="9 10 11">
        <text>adenosine(37) in tRNA + dimethylallyl diphosphate = N(6)-dimethylallyladenosine(37) in tRNA + diphosphate</text>
        <dbReference type="Rhea" id="RHEA:26482"/>
        <dbReference type="Rhea" id="RHEA-COMP:10162"/>
        <dbReference type="Rhea" id="RHEA-COMP:10375"/>
        <dbReference type="ChEBI" id="CHEBI:33019"/>
        <dbReference type="ChEBI" id="CHEBI:57623"/>
        <dbReference type="ChEBI" id="CHEBI:74411"/>
        <dbReference type="ChEBI" id="CHEBI:74415"/>
        <dbReference type="EC" id="2.5.1.75"/>
    </reaction>
</comment>
<evidence type="ECO:0000256" key="11">
    <source>
        <dbReference type="RuleBase" id="RU003783"/>
    </source>
</evidence>
<evidence type="ECO:0000313" key="15">
    <source>
        <dbReference type="Proteomes" id="UP000237822"/>
    </source>
</evidence>
<feature type="binding site" evidence="10">
    <location>
        <begin position="15"/>
        <end position="20"/>
    </location>
    <ligand>
        <name>substrate</name>
    </ligand>
</feature>
<organism evidence="14 15">
    <name type="scientific">Knoellia remsis</name>
    <dbReference type="NCBI Taxonomy" id="407159"/>
    <lineage>
        <taxon>Bacteria</taxon>
        <taxon>Bacillati</taxon>
        <taxon>Actinomycetota</taxon>
        <taxon>Actinomycetes</taxon>
        <taxon>Micrococcales</taxon>
        <taxon>Intrasporangiaceae</taxon>
        <taxon>Knoellia</taxon>
    </lineage>
</organism>
<dbReference type="GO" id="GO:0052381">
    <property type="term" value="F:tRNA dimethylallyltransferase activity"/>
    <property type="evidence" value="ECO:0007669"/>
    <property type="project" value="UniProtKB-UniRule"/>
</dbReference>
<dbReference type="HAMAP" id="MF_00185">
    <property type="entry name" value="IPP_trans"/>
    <property type="match status" value="1"/>
</dbReference>
<feature type="site" description="Interaction with substrate tRNA" evidence="10">
    <location>
        <position position="125"/>
    </location>
</feature>
<reference evidence="14 15" key="1">
    <citation type="submission" date="2018-03" db="EMBL/GenBank/DDBJ databases">
        <title>Genomic Encyclopedia of Archaeal and Bacterial Type Strains, Phase II (KMG-II): from individual species to whole genera.</title>
        <authorList>
            <person name="Goeker M."/>
        </authorList>
    </citation>
    <scope>NUCLEOTIDE SEQUENCE [LARGE SCALE GENOMIC DNA]</scope>
    <source>
        <strain evidence="14 15">ATCC BAA-1496</strain>
    </source>
</reference>
<evidence type="ECO:0000256" key="5">
    <source>
        <dbReference type="ARBA" id="ARBA00022694"/>
    </source>
</evidence>
<evidence type="ECO:0000256" key="9">
    <source>
        <dbReference type="ARBA" id="ARBA00049563"/>
    </source>
</evidence>
<accession>A0A2T0V0Q8</accession>
<evidence type="ECO:0000256" key="8">
    <source>
        <dbReference type="ARBA" id="ARBA00022842"/>
    </source>
</evidence>